<keyword evidence="2" id="KW-0521">NADP</keyword>
<comment type="pathway">
    <text evidence="1">Cofactor biosynthesis; riboflavin biosynthesis.</text>
</comment>
<accession>A0A850ET58</accession>
<protein>
    <submittedName>
        <fullName evidence="5">RibD family protein</fullName>
    </submittedName>
</protein>
<gene>
    <name evidence="5" type="ORF">HPT30_16730</name>
</gene>
<reference evidence="5" key="1">
    <citation type="submission" date="2020-06" db="EMBL/GenBank/DDBJ databases">
        <title>Paenibacillus sp. nov., isolated from soil.</title>
        <authorList>
            <person name="Seo Y.L."/>
        </authorList>
    </citation>
    <scope>NUCLEOTIDE SEQUENCE [LARGE SCALE GENOMIC DNA]</scope>
    <source>
        <strain evidence="5">JW14</strain>
    </source>
</reference>
<dbReference type="PANTHER" id="PTHR38011">
    <property type="entry name" value="DIHYDROFOLATE REDUCTASE FAMILY PROTEIN (AFU_ORTHOLOGUE AFUA_8G06820)"/>
    <property type="match status" value="1"/>
</dbReference>
<evidence type="ECO:0000259" key="4">
    <source>
        <dbReference type="Pfam" id="PF01872"/>
    </source>
</evidence>
<dbReference type="GO" id="GO:0009231">
    <property type="term" value="P:riboflavin biosynthetic process"/>
    <property type="evidence" value="ECO:0007669"/>
    <property type="project" value="InterPro"/>
</dbReference>
<dbReference type="GO" id="GO:0008703">
    <property type="term" value="F:5-amino-6-(5-phosphoribosylamino)uracil reductase activity"/>
    <property type="evidence" value="ECO:0007669"/>
    <property type="project" value="InterPro"/>
</dbReference>
<evidence type="ECO:0000256" key="2">
    <source>
        <dbReference type="ARBA" id="ARBA00022857"/>
    </source>
</evidence>
<keyword evidence="6" id="KW-1185">Reference proteome</keyword>
<dbReference type="InterPro" id="IPR024072">
    <property type="entry name" value="DHFR-like_dom_sf"/>
</dbReference>
<dbReference type="RefSeq" id="WP_175372493.1">
    <property type="nucleotide sequence ID" value="NZ_JABWCS010000212.1"/>
</dbReference>
<dbReference type="PANTHER" id="PTHR38011:SF7">
    <property type="entry name" value="2,5-DIAMINO-6-RIBOSYLAMINO-4(3H)-PYRIMIDINONE 5'-PHOSPHATE REDUCTASE"/>
    <property type="match status" value="1"/>
</dbReference>
<dbReference type="InterPro" id="IPR050765">
    <property type="entry name" value="Riboflavin_Biosynth_HTPR"/>
</dbReference>
<dbReference type="Gene3D" id="3.40.430.10">
    <property type="entry name" value="Dihydrofolate Reductase, subunit A"/>
    <property type="match status" value="1"/>
</dbReference>
<evidence type="ECO:0000256" key="3">
    <source>
        <dbReference type="ARBA" id="ARBA00023002"/>
    </source>
</evidence>
<name>A0A850ET58_9BACL</name>
<keyword evidence="3" id="KW-0560">Oxidoreductase</keyword>
<evidence type="ECO:0000313" key="5">
    <source>
        <dbReference type="EMBL" id="NUU61992.1"/>
    </source>
</evidence>
<evidence type="ECO:0000313" key="6">
    <source>
        <dbReference type="Proteomes" id="UP000564806"/>
    </source>
</evidence>
<proteinExistence type="predicted"/>
<dbReference type="EMBL" id="JABWCS010000212">
    <property type="protein sequence ID" value="NUU61992.1"/>
    <property type="molecule type" value="Genomic_DNA"/>
</dbReference>
<dbReference type="SUPFAM" id="SSF53597">
    <property type="entry name" value="Dihydrofolate reductase-like"/>
    <property type="match status" value="1"/>
</dbReference>
<organism evidence="5 6">
    <name type="scientific">Paenibacillus agri</name>
    <dbReference type="NCBI Taxonomy" id="2744309"/>
    <lineage>
        <taxon>Bacteria</taxon>
        <taxon>Bacillati</taxon>
        <taxon>Bacillota</taxon>
        <taxon>Bacilli</taxon>
        <taxon>Bacillales</taxon>
        <taxon>Paenibacillaceae</taxon>
        <taxon>Paenibacillus</taxon>
    </lineage>
</organism>
<dbReference type="Pfam" id="PF01872">
    <property type="entry name" value="RibD_C"/>
    <property type="match status" value="1"/>
</dbReference>
<comment type="caution">
    <text evidence="5">The sequence shown here is derived from an EMBL/GenBank/DDBJ whole genome shotgun (WGS) entry which is preliminary data.</text>
</comment>
<dbReference type="Proteomes" id="UP000564806">
    <property type="component" value="Unassembled WGS sequence"/>
</dbReference>
<evidence type="ECO:0000256" key="1">
    <source>
        <dbReference type="ARBA" id="ARBA00005104"/>
    </source>
</evidence>
<dbReference type="InterPro" id="IPR002734">
    <property type="entry name" value="RibDG_C"/>
</dbReference>
<sequence length="240" mass="26964">MNRPHVICHMMTSLDGKIDGDYMNTEEAQSLYLKYVEIQESYNPKAWMCGRVTMEGNFAFGEKVEFKGGITLAVPRTDFIADAHAERYVIAVDPKGKLRWTQNTIPTSFQLKVESHIVVVITEAVADEYLTYLRDLGISYIFGGKDQLDLHEVLRKINTLLGVQEMMLDGGAYLNGTFLNEGLVDELSLLITPTADGDTSTQALFAKPDSLVKQPAARFTLREVRKLESNGIYLNYAINR</sequence>
<feature type="domain" description="Bacterial bifunctional deaminase-reductase C-terminal" evidence="4">
    <location>
        <begin position="4"/>
        <end position="228"/>
    </location>
</feature>
<dbReference type="AlphaFoldDB" id="A0A850ET58"/>